<evidence type="ECO:0000313" key="2">
    <source>
        <dbReference type="EMBL" id="KAK4434391.1"/>
    </source>
</evidence>
<sequence>MSTITGSINCYCGRRAVLRTSWTEVNLGRRFHFCGEYKKGSSNNHRSVEEEKRHGSRNSKAEKISKGFVDLHCCSVFVVVALHMGRIQLLYEELGKLQRIKDEDGWWEG</sequence>
<gene>
    <name evidence="2" type="ORF">Salat_0601900</name>
</gene>
<accession>A0AAE2CTV9</accession>
<feature type="region of interest" description="Disordered" evidence="1">
    <location>
        <begin position="38"/>
        <end position="60"/>
    </location>
</feature>
<proteinExistence type="predicted"/>
<reference evidence="2" key="1">
    <citation type="submission" date="2020-06" db="EMBL/GenBank/DDBJ databases">
        <authorList>
            <person name="Li T."/>
            <person name="Hu X."/>
            <person name="Zhang T."/>
            <person name="Song X."/>
            <person name="Zhang H."/>
            <person name="Dai N."/>
            <person name="Sheng W."/>
            <person name="Hou X."/>
            <person name="Wei L."/>
        </authorList>
    </citation>
    <scope>NUCLEOTIDE SEQUENCE</scope>
    <source>
        <strain evidence="2">3651</strain>
        <tissue evidence="2">Leaf</tissue>
    </source>
</reference>
<evidence type="ECO:0000313" key="3">
    <source>
        <dbReference type="Proteomes" id="UP001293254"/>
    </source>
</evidence>
<feature type="compositionally biased region" description="Basic and acidic residues" evidence="1">
    <location>
        <begin position="46"/>
        <end position="60"/>
    </location>
</feature>
<dbReference type="AlphaFoldDB" id="A0AAE2CTV9"/>
<reference evidence="2" key="2">
    <citation type="journal article" date="2024" name="Plant">
        <title>Genomic evolution and insights into agronomic trait innovations of Sesamum species.</title>
        <authorList>
            <person name="Miao H."/>
            <person name="Wang L."/>
            <person name="Qu L."/>
            <person name="Liu H."/>
            <person name="Sun Y."/>
            <person name="Le M."/>
            <person name="Wang Q."/>
            <person name="Wei S."/>
            <person name="Zheng Y."/>
            <person name="Lin W."/>
            <person name="Duan Y."/>
            <person name="Cao H."/>
            <person name="Xiong S."/>
            <person name="Wang X."/>
            <person name="Wei L."/>
            <person name="Li C."/>
            <person name="Ma Q."/>
            <person name="Ju M."/>
            <person name="Zhao R."/>
            <person name="Li G."/>
            <person name="Mu C."/>
            <person name="Tian Q."/>
            <person name="Mei H."/>
            <person name="Zhang T."/>
            <person name="Gao T."/>
            <person name="Zhang H."/>
        </authorList>
    </citation>
    <scope>NUCLEOTIDE SEQUENCE</scope>
    <source>
        <strain evidence="2">3651</strain>
    </source>
</reference>
<organism evidence="2 3">
    <name type="scientific">Sesamum alatum</name>
    <dbReference type="NCBI Taxonomy" id="300844"/>
    <lineage>
        <taxon>Eukaryota</taxon>
        <taxon>Viridiplantae</taxon>
        <taxon>Streptophyta</taxon>
        <taxon>Embryophyta</taxon>
        <taxon>Tracheophyta</taxon>
        <taxon>Spermatophyta</taxon>
        <taxon>Magnoliopsida</taxon>
        <taxon>eudicotyledons</taxon>
        <taxon>Gunneridae</taxon>
        <taxon>Pentapetalae</taxon>
        <taxon>asterids</taxon>
        <taxon>lamiids</taxon>
        <taxon>Lamiales</taxon>
        <taxon>Pedaliaceae</taxon>
        <taxon>Sesamum</taxon>
    </lineage>
</organism>
<name>A0AAE2CTV9_9LAMI</name>
<dbReference type="EMBL" id="JACGWO010000002">
    <property type="protein sequence ID" value="KAK4434391.1"/>
    <property type="molecule type" value="Genomic_DNA"/>
</dbReference>
<dbReference type="Proteomes" id="UP001293254">
    <property type="component" value="Unassembled WGS sequence"/>
</dbReference>
<evidence type="ECO:0000256" key="1">
    <source>
        <dbReference type="SAM" id="MobiDB-lite"/>
    </source>
</evidence>
<protein>
    <submittedName>
        <fullName evidence="2">Uncharacterized protein</fullName>
    </submittedName>
</protein>
<comment type="caution">
    <text evidence="2">The sequence shown here is derived from an EMBL/GenBank/DDBJ whole genome shotgun (WGS) entry which is preliminary data.</text>
</comment>
<keyword evidence="3" id="KW-1185">Reference proteome</keyword>